<dbReference type="Pfam" id="PF06985">
    <property type="entry name" value="HET"/>
    <property type="match status" value="1"/>
</dbReference>
<protein>
    <recommendedName>
        <fullName evidence="1">Heterokaryon incompatibility domain-containing protein</fullName>
    </recommendedName>
</protein>
<name>A0AAN6WML1_9PEZI</name>
<dbReference type="EMBL" id="MU864595">
    <property type="protein sequence ID" value="KAK4182927.1"/>
    <property type="molecule type" value="Genomic_DNA"/>
</dbReference>
<dbReference type="PANTHER" id="PTHR10622:SF11">
    <property type="entry name" value="HET-DOMAIN-CONTAINING PROTEIN"/>
    <property type="match status" value="1"/>
</dbReference>
<dbReference type="AlphaFoldDB" id="A0AAN6WML1"/>
<sequence length="252" mass="29028">MRLLERNNTGEFGLTGDIPDDQVPQYAILSHTWDDGEVLFRDIMDGTCTSKAGYAKIRFCGDQAARDGLKFFWVDTCCIDKSDSAELQHALNSMFQWYRNADKCYVYLKDVSTCQQDADGNPGWELTFRKSRWFTRGWTLQELIAPAIVEFFSKECERIGDKKSLEQQIYDVTEIPLGALQGSTLSDFSIEERMSWVGKRNTTRKEDKAYSLFGIFDVTMPLLYGEGEERAFERLRKKISKHDRDLSSLHST</sequence>
<evidence type="ECO:0000313" key="2">
    <source>
        <dbReference type="EMBL" id="KAK4182927.1"/>
    </source>
</evidence>
<dbReference type="InterPro" id="IPR010730">
    <property type="entry name" value="HET"/>
</dbReference>
<accession>A0AAN6WML1</accession>
<evidence type="ECO:0000313" key="3">
    <source>
        <dbReference type="Proteomes" id="UP001302126"/>
    </source>
</evidence>
<keyword evidence="3" id="KW-1185">Reference proteome</keyword>
<organism evidence="2 3">
    <name type="scientific">Podospora australis</name>
    <dbReference type="NCBI Taxonomy" id="1536484"/>
    <lineage>
        <taxon>Eukaryota</taxon>
        <taxon>Fungi</taxon>
        <taxon>Dikarya</taxon>
        <taxon>Ascomycota</taxon>
        <taxon>Pezizomycotina</taxon>
        <taxon>Sordariomycetes</taxon>
        <taxon>Sordariomycetidae</taxon>
        <taxon>Sordariales</taxon>
        <taxon>Podosporaceae</taxon>
        <taxon>Podospora</taxon>
    </lineage>
</organism>
<feature type="domain" description="Heterokaryon incompatibility" evidence="1">
    <location>
        <begin position="26"/>
        <end position="115"/>
    </location>
</feature>
<reference evidence="2" key="1">
    <citation type="journal article" date="2023" name="Mol. Phylogenet. Evol.">
        <title>Genome-scale phylogeny and comparative genomics of the fungal order Sordariales.</title>
        <authorList>
            <person name="Hensen N."/>
            <person name="Bonometti L."/>
            <person name="Westerberg I."/>
            <person name="Brannstrom I.O."/>
            <person name="Guillou S."/>
            <person name="Cros-Aarteil S."/>
            <person name="Calhoun S."/>
            <person name="Haridas S."/>
            <person name="Kuo A."/>
            <person name="Mondo S."/>
            <person name="Pangilinan J."/>
            <person name="Riley R."/>
            <person name="LaButti K."/>
            <person name="Andreopoulos B."/>
            <person name="Lipzen A."/>
            <person name="Chen C."/>
            <person name="Yan M."/>
            <person name="Daum C."/>
            <person name="Ng V."/>
            <person name="Clum A."/>
            <person name="Steindorff A."/>
            <person name="Ohm R.A."/>
            <person name="Martin F."/>
            <person name="Silar P."/>
            <person name="Natvig D.O."/>
            <person name="Lalanne C."/>
            <person name="Gautier V."/>
            <person name="Ament-Velasquez S.L."/>
            <person name="Kruys A."/>
            <person name="Hutchinson M.I."/>
            <person name="Powell A.J."/>
            <person name="Barry K."/>
            <person name="Miller A.N."/>
            <person name="Grigoriev I.V."/>
            <person name="Debuchy R."/>
            <person name="Gladieux P."/>
            <person name="Hiltunen Thoren M."/>
            <person name="Johannesson H."/>
        </authorList>
    </citation>
    <scope>NUCLEOTIDE SEQUENCE</scope>
    <source>
        <strain evidence="2">PSN309</strain>
    </source>
</reference>
<dbReference type="Proteomes" id="UP001302126">
    <property type="component" value="Unassembled WGS sequence"/>
</dbReference>
<feature type="non-terminal residue" evidence="2">
    <location>
        <position position="252"/>
    </location>
</feature>
<reference evidence="2" key="2">
    <citation type="submission" date="2023-05" db="EMBL/GenBank/DDBJ databases">
        <authorList>
            <consortium name="Lawrence Berkeley National Laboratory"/>
            <person name="Steindorff A."/>
            <person name="Hensen N."/>
            <person name="Bonometti L."/>
            <person name="Westerberg I."/>
            <person name="Brannstrom I.O."/>
            <person name="Guillou S."/>
            <person name="Cros-Aarteil S."/>
            <person name="Calhoun S."/>
            <person name="Haridas S."/>
            <person name="Kuo A."/>
            <person name="Mondo S."/>
            <person name="Pangilinan J."/>
            <person name="Riley R."/>
            <person name="Labutti K."/>
            <person name="Andreopoulos B."/>
            <person name="Lipzen A."/>
            <person name="Chen C."/>
            <person name="Yanf M."/>
            <person name="Daum C."/>
            <person name="Ng V."/>
            <person name="Clum A."/>
            <person name="Ohm R."/>
            <person name="Martin F."/>
            <person name="Silar P."/>
            <person name="Natvig D."/>
            <person name="Lalanne C."/>
            <person name="Gautier V."/>
            <person name="Ament-Velasquez S.L."/>
            <person name="Kruys A."/>
            <person name="Hutchinson M.I."/>
            <person name="Powell A.J."/>
            <person name="Barry K."/>
            <person name="Miller A.N."/>
            <person name="Grigoriev I.V."/>
            <person name="Debuchy R."/>
            <person name="Gladieux P."/>
            <person name="Thoren M.H."/>
            <person name="Johannesson H."/>
        </authorList>
    </citation>
    <scope>NUCLEOTIDE SEQUENCE</scope>
    <source>
        <strain evidence="2">PSN309</strain>
    </source>
</reference>
<dbReference type="PANTHER" id="PTHR10622">
    <property type="entry name" value="HET DOMAIN-CONTAINING PROTEIN"/>
    <property type="match status" value="1"/>
</dbReference>
<proteinExistence type="predicted"/>
<comment type="caution">
    <text evidence="2">The sequence shown here is derived from an EMBL/GenBank/DDBJ whole genome shotgun (WGS) entry which is preliminary data.</text>
</comment>
<evidence type="ECO:0000259" key="1">
    <source>
        <dbReference type="Pfam" id="PF06985"/>
    </source>
</evidence>
<gene>
    <name evidence="2" type="ORF">QBC35DRAFT_135538</name>
</gene>